<evidence type="ECO:0000313" key="2">
    <source>
        <dbReference type="EMBL" id="CAE2293017.1"/>
    </source>
</evidence>
<dbReference type="InterPro" id="IPR051213">
    <property type="entry name" value="START_lipid_transfer"/>
</dbReference>
<proteinExistence type="predicted"/>
<dbReference type="EMBL" id="HBKR01009044">
    <property type="protein sequence ID" value="CAE2293017.1"/>
    <property type="molecule type" value="Transcribed_RNA"/>
</dbReference>
<reference evidence="2" key="1">
    <citation type="submission" date="2021-01" db="EMBL/GenBank/DDBJ databases">
        <authorList>
            <person name="Corre E."/>
            <person name="Pelletier E."/>
            <person name="Niang G."/>
            <person name="Scheremetjew M."/>
            <person name="Finn R."/>
            <person name="Kale V."/>
            <person name="Holt S."/>
            <person name="Cochrane G."/>
            <person name="Meng A."/>
            <person name="Brown T."/>
            <person name="Cohen L."/>
        </authorList>
    </citation>
    <scope>NUCLEOTIDE SEQUENCE</scope>
    <source>
        <strain evidence="2">SoJaBio B1-5/56/2</strain>
    </source>
</reference>
<dbReference type="Pfam" id="PF01852">
    <property type="entry name" value="START"/>
    <property type="match status" value="1"/>
</dbReference>
<dbReference type="InterPro" id="IPR023393">
    <property type="entry name" value="START-like_dom_sf"/>
</dbReference>
<dbReference type="PROSITE" id="PS50848">
    <property type="entry name" value="START"/>
    <property type="match status" value="1"/>
</dbReference>
<dbReference type="PANTHER" id="PTHR19308">
    <property type="entry name" value="PHOSPHATIDYLCHOLINE TRANSFER PROTEIN"/>
    <property type="match status" value="1"/>
</dbReference>
<evidence type="ECO:0000259" key="1">
    <source>
        <dbReference type="PROSITE" id="PS50848"/>
    </source>
</evidence>
<name>A0A7S4KF25_9EUKA</name>
<dbReference type="SUPFAM" id="SSF55961">
    <property type="entry name" value="Bet v1-like"/>
    <property type="match status" value="1"/>
</dbReference>
<organism evidence="2">
    <name type="scientific">Paramoeba aestuarina</name>
    <dbReference type="NCBI Taxonomy" id="180227"/>
    <lineage>
        <taxon>Eukaryota</taxon>
        <taxon>Amoebozoa</taxon>
        <taxon>Discosea</taxon>
        <taxon>Flabellinia</taxon>
        <taxon>Dactylopodida</taxon>
        <taxon>Paramoebidae</taxon>
        <taxon>Paramoeba</taxon>
    </lineage>
</organism>
<dbReference type="PANTHER" id="PTHR19308:SF14">
    <property type="entry name" value="START DOMAIN-CONTAINING PROTEIN"/>
    <property type="match status" value="1"/>
</dbReference>
<sequence length="269" mass="30044">MADVKDTPKPFVKKGYEFFKEKDCSQEYERDGEGGPMVATWKGEEARSYRKVAEEYFAHVEQVCDEGLEDWTALGTKDGIQFERSKSRTEGGNGYFRLKARLAVRPELLMACIATPDCIGALDETTVYQKVVEKVNAHTDIVHTVAAPGPIFAYRDFLDLASWRKDENGVLWQMAVSIPSAGLYPHYGCIRGYVMYWGYKFSPVSVNGEIHTDVVCVSQSDIRGWMPPALTNNFVGPVLADYVHKLEVVALDIIAKGQDEDLVKSAGII</sequence>
<accession>A0A7S4KF25</accession>
<dbReference type="InterPro" id="IPR002913">
    <property type="entry name" value="START_lipid-bd_dom"/>
</dbReference>
<gene>
    <name evidence="2" type="ORF">NAES01612_LOCUS6012</name>
</gene>
<dbReference type="CDD" id="cd00177">
    <property type="entry name" value="START"/>
    <property type="match status" value="1"/>
</dbReference>
<dbReference type="AlphaFoldDB" id="A0A7S4KF25"/>
<dbReference type="Gene3D" id="3.30.530.20">
    <property type="match status" value="1"/>
</dbReference>
<dbReference type="GO" id="GO:0005737">
    <property type="term" value="C:cytoplasm"/>
    <property type="evidence" value="ECO:0007669"/>
    <property type="project" value="UniProtKB-ARBA"/>
</dbReference>
<feature type="domain" description="START" evidence="1">
    <location>
        <begin position="69"/>
        <end position="255"/>
    </location>
</feature>
<protein>
    <recommendedName>
        <fullName evidence="1">START domain-containing protein</fullName>
    </recommendedName>
</protein>
<dbReference type="GO" id="GO:0008289">
    <property type="term" value="F:lipid binding"/>
    <property type="evidence" value="ECO:0007669"/>
    <property type="project" value="InterPro"/>
</dbReference>